<dbReference type="AlphaFoldDB" id="A0A3A8JCF1"/>
<dbReference type="RefSeq" id="WP_120539241.1">
    <property type="nucleotide sequence ID" value="NZ_RAVZ01000014.1"/>
</dbReference>
<evidence type="ECO:0000313" key="1">
    <source>
        <dbReference type="EMBL" id="RKG93095.1"/>
    </source>
</evidence>
<dbReference type="InterPro" id="IPR045997">
    <property type="entry name" value="DUF5953"/>
</dbReference>
<dbReference type="Proteomes" id="UP000268094">
    <property type="component" value="Unassembled WGS sequence"/>
</dbReference>
<sequence>MPNTQPKALIIIEYAPALLGNDGRPAAIVHGMERALPGLQLRWTTSEDGQRTLLSDRDAWLAQQKLDGEFPLLHNCDERAFASVAGWAGPASSAPGGQARLEVHAKLPLNTECIAAAAAVLEGVAEGAHALWGHLSPEGYGGEVSQQVRHGAHGPERSPRGLPMLDMPWNLPAPATPHFIGWLNHWSAAAAQVIGFPDPARDADLLSRSRRTASGGWIVQLTDSPLDLDKPAHLDALLRAYERFPMIGGREAP</sequence>
<keyword evidence="2" id="KW-1185">Reference proteome</keyword>
<evidence type="ECO:0008006" key="3">
    <source>
        <dbReference type="Google" id="ProtNLM"/>
    </source>
</evidence>
<gene>
    <name evidence="1" type="ORF">D7V88_03925</name>
</gene>
<dbReference type="EMBL" id="RAVZ01000014">
    <property type="protein sequence ID" value="RKG93095.1"/>
    <property type="molecule type" value="Genomic_DNA"/>
</dbReference>
<accession>A0A3A8JCF1</accession>
<evidence type="ECO:0000313" key="2">
    <source>
        <dbReference type="Proteomes" id="UP000268094"/>
    </source>
</evidence>
<protein>
    <recommendedName>
        <fullName evidence="3">DUF3396 domain-containing protein</fullName>
    </recommendedName>
</protein>
<organism evidence="1 2">
    <name type="scientific">Corallococcus terminator</name>
    <dbReference type="NCBI Taxonomy" id="2316733"/>
    <lineage>
        <taxon>Bacteria</taxon>
        <taxon>Pseudomonadati</taxon>
        <taxon>Myxococcota</taxon>
        <taxon>Myxococcia</taxon>
        <taxon>Myxococcales</taxon>
        <taxon>Cystobacterineae</taxon>
        <taxon>Myxococcaceae</taxon>
        <taxon>Corallococcus</taxon>
    </lineage>
</organism>
<dbReference type="Pfam" id="PF19378">
    <property type="entry name" value="DUF5953"/>
    <property type="match status" value="1"/>
</dbReference>
<proteinExistence type="predicted"/>
<comment type="caution">
    <text evidence="1">The sequence shown here is derived from an EMBL/GenBank/DDBJ whole genome shotgun (WGS) entry which is preliminary data.</text>
</comment>
<name>A0A3A8JCF1_9BACT</name>
<reference evidence="2" key="1">
    <citation type="submission" date="2018-09" db="EMBL/GenBank/DDBJ databases">
        <authorList>
            <person name="Livingstone P.G."/>
            <person name="Whitworth D.E."/>
        </authorList>
    </citation>
    <scope>NUCLEOTIDE SEQUENCE [LARGE SCALE GENOMIC DNA]</scope>
    <source>
        <strain evidence="2">CA054A</strain>
    </source>
</reference>